<accession>A0AAV2FBM7</accession>
<dbReference type="EMBL" id="OZ034819">
    <property type="protein sequence ID" value="CAL1395670.1"/>
    <property type="molecule type" value="Genomic_DNA"/>
</dbReference>
<evidence type="ECO:0000313" key="3">
    <source>
        <dbReference type="Proteomes" id="UP001497516"/>
    </source>
</evidence>
<sequence>MSATDDRVGAEVGGGVDMELLGLVSRYEATKHPESRDMILSSICQHSSLHQPQALINYLDPPSSDAVLESDDSDD</sequence>
<gene>
    <name evidence="2" type="ORF">LTRI10_LOCUS36086</name>
</gene>
<proteinExistence type="predicted"/>
<protein>
    <submittedName>
        <fullName evidence="2">Uncharacterized protein</fullName>
    </submittedName>
</protein>
<feature type="region of interest" description="Disordered" evidence="1">
    <location>
        <begin position="56"/>
        <end position="75"/>
    </location>
</feature>
<dbReference type="Proteomes" id="UP001497516">
    <property type="component" value="Chromosome 6"/>
</dbReference>
<dbReference type="AlphaFoldDB" id="A0AAV2FBM7"/>
<reference evidence="2 3" key="1">
    <citation type="submission" date="2024-04" db="EMBL/GenBank/DDBJ databases">
        <authorList>
            <person name="Fracassetti M."/>
        </authorList>
    </citation>
    <scope>NUCLEOTIDE SEQUENCE [LARGE SCALE GENOMIC DNA]</scope>
</reference>
<name>A0AAV2FBM7_9ROSI</name>
<organism evidence="2 3">
    <name type="scientific">Linum trigynum</name>
    <dbReference type="NCBI Taxonomy" id="586398"/>
    <lineage>
        <taxon>Eukaryota</taxon>
        <taxon>Viridiplantae</taxon>
        <taxon>Streptophyta</taxon>
        <taxon>Embryophyta</taxon>
        <taxon>Tracheophyta</taxon>
        <taxon>Spermatophyta</taxon>
        <taxon>Magnoliopsida</taxon>
        <taxon>eudicotyledons</taxon>
        <taxon>Gunneridae</taxon>
        <taxon>Pentapetalae</taxon>
        <taxon>rosids</taxon>
        <taxon>fabids</taxon>
        <taxon>Malpighiales</taxon>
        <taxon>Linaceae</taxon>
        <taxon>Linum</taxon>
    </lineage>
</organism>
<evidence type="ECO:0000313" key="2">
    <source>
        <dbReference type="EMBL" id="CAL1395670.1"/>
    </source>
</evidence>
<keyword evidence="3" id="KW-1185">Reference proteome</keyword>
<evidence type="ECO:0000256" key="1">
    <source>
        <dbReference type="SAM" id="MobiDB-lite"/>
    </source>
</evidence>